<evidence type="ECO:0000313" key="2">
    <source>
        <dbReference type="Proteomes" id="UP000286351"/>
    </source>
</evidence>
<evidence type="ECO:0000313" key="1">
    <source>
        <dbReference type="EMBL" id="RON40975.1"/>
    </source>
</evidence>
<name>A0A423JTE1_9PSED</name>
<proteinExistence type="predicted"/>
<organism evidence="1 2">
    <name type="scientific">Pseudomonas brassicacearum</name>
    <dbReference type="NCBI Taxonomy" id="930166"/>
    <lineage>
        <taxon>Bacteria</taxon>
        <taxon>Pseudomonadati</taxon>
        <taxon>Pseudomonadota</taxon>
        <taxon>Gammaproteobacteria</taxon>
        <taxon>Pseudomonadales</taxon>
        <taxon>Pseudomonadaceae</taxon>
        <taxon>Pseudomonas</taxon>
    </lineage>
</organism>
<dbReference type="EMBL" id="MOBO01000004">
    <property type="protein sequence ID" value="RON40975.1"/>
    <property type="molecule type" value="Genomic_DNA"/>
</dbReference>
<sequence length="125" mass="13521">MRVHIEVQKFSNLKISFIFSDKEEGSIPASAPSKIKGLRAKADANPCLFLACFFTPRQLLTPAASPWISAASIFARRVASIDKPSLDQDILKGLAGFSVQLVLSLLEFKQDWAGPGAIGLLGFTN</sequence>
<dbReference type="AlphaFoldDB" id="A0A423JTE1"/>
<comment type="caution">
    <text evidence="1">The sequence shown here is derived from an EMBL/GenBank/DDBJ whole genome shotgun (WGS) entry which is preliminary data.</text>
</comment>
<protein>
    <submittedName>
        <fullName evidence="1">Uncharacterized protein</fullName>
    </submittedName>
</protein>
<dbReference type="Proteomes" id="UP000286351">
    <property type="component" value="Unassembled WGS sequence"/>
</dbReference>
<gene>
    <name evidence="1" type="ORF">BK664_05550</name>
</gene>
<reference evidence="1 2" key="1">
    <citation type="submission" date="2016-10" db="EMBL/GenBank/DDBJ databases">
        <title>Comparative genome analysis of multiple Pseudomonas spp. focuses on biocontrol and plant growth promoting traits.</title>
        <authorList>
            <person name="Tao X.-Y."/>
            <person name="Taylor C.G."/>
        </authorList>
    </citation>
    <scope>NUCLEOTIDE SEQUENCE [LARGE SCALE GENOMIC DNA]</scope>
    <source>
        <strain evidence="1 2">38D4</strain>
    </source>
</reference>
<accession>A0A423JTE1</accession>